<dbReference type="AlphaFoldDB" id="A0AB39W5C1"/>
<evidence type="ECO:0000259" key="2">
    <source>
        <dbReference type="Pfam" id="PF18962"/>
    </source>
</evidence>
<dbReference type="EMBL" id="CP165625">
    <property type="protein sequence ID" value="XDU97083.1"/>
    <property type="molecule type" value="Genomic_DNA"/>
</dbReference>
<sequence>MRYILLLFTVTFQGQVLHHQMLSSQGNTKKLSNGIVINQTIGQQSIIGTSKDGFVVMQGFQQSLWSNYIATNTVAVISTKTYPNPFANTINFQFSKSITEPIAIHVYDSSGRLVFQGNRSANGTILSVDLSNLPTSPYLVSLKSNAFTYYTQIIKL</sequence>
<feature type="domain" description="Secretion system C-terminal sorting" evidence="2">
    <location>
        <begin position="82"/>
        <end position="153"/>
    </location>
</feature>
<keyword evidence="1" id="KW-0732">Signal</keyword>
<gene>
    <name evidence="3" type="ORF">AB3G34_08195</name>
</gene>
<evidence type="ECO:0000313" key="3">
    <source>
        <dbReference type="EMBL" id="XDU97083.1"/>
    </source>
</evidence>
<dbReference type="RefSeq" id="WP_369754047.1">
    <property type="nucleotide sequence ID" value="NZ_CP165625.1"/>
</dbReference>
<dbReference type="Pfam" id="PF18962">
    <property type="entry name" value="Por_Secre_tail"/>
    <property type="match status" value="1"/>
</dbReference>
<protein>
    <submittedName>
        <fullName evidence="3">T9SS type A sorting domain-containing protein</fullName>
    </submittedName>
</protein>
<name>A0AB39W5C1_9FLAO</name>
<proteinExistence type="predicted"/>
<dbReference type="InterPro" id="IPR026444">
    <property type="entry name" value="Secre_tail"/>
</dbReference>
<evidence type="ECO:0000256" key="1">
    <source>
        <dbReference type="ARBA" id="ARBA00022729"/>
    </source>
</evidence>
<reference evidence="3" key="1">
    <citation type="submission" date="2024-07" db="EMBL/GenBank/DDBJ databases">
        <authorList>
            <person name="Biller S.J."/>
        </authorList>
    </citation>
    <scope>NUCLEOTIDE SEQUENCE</scope>
    <source>
        <strain evidence="3">WC2409</strain>
    </source>
</reference>
<organism evidence="3">
    <name type="scientific">Flavobacterium sp. WC2409</name>
    <dbReference type="NCBI Taxonomy" id="3234139"/>
    <lineage>
        <taxon>Bacteria</taxon>
        <taxon>Pseudomonadati</taxon>
        <taxon>Bacteroidota</taxon>
        <taxon>Flavobacteriia</taxon>
        <taxon>Flavobacteriales</taxon>
        <taxon>Flavobacteriaceae</taxon>
        <taxon>Flavobacterium</taxon>
    </lineage>
</organism>
<accession>A0AB39W5C1</accession>
<dbReference type="NCBIfam" id="TIGR04183">
    <property type="entry name" value="Por_Secre_tail"/>
    <property type="match status" value="1"/>
</dbReference>